<proteinExistence type="predicted"/>
<dbReference type="EMBL" id="CYHF01000005">
    <property type="protein sequence ID" value="CUA97428.1"/>
    <property type="molecule type" value="Genomic_DNA"/>
</dbReference>
<accession>A0A0K6I2Y8</accession>
<dbReference type="AlphaFoldDB" id="A0A0K6I2Y8"/>
<dbReference type="SMART" id="SM00382">
    <property type="entry name" value="AAA"/>
    <property type="match status" value="1"/>
</dbReference>
<gene>
    <name evidence="6" type="ORF">Ga0061069_105257</name>
</gene>
<keyword evidence="3" id="KW-0547">Nucleotide-binding</keyword>
<dbReference type="Pfam" id="PF00005">
    <property type="entry name" value="ABC_tran"/>
    <property type="match status" value="1"/>
</dbReference>
<evidence type="ECO:0000256" key="1">
    <source>
        <dbReference type="ARBA" id="ARBA00022448"/>
    </source>
</evidence>
<dbReference type="SUPFAM" id="SSF52540">
    <property type="entry name" value="P-loop containing nucleoside triphosphate hydrolases"/>
    <property type="match status" value="1"/>
</dbReference>
<evidence type="ECO:0000256" key="4">
    <source>
        <dbReference type="ARBA" id="ARBA00022840"/>
    </source>
</evidence>
<evidence type="ECO:0000256" key="2">
    <source>
        <dbReference type="ARBA" id="ARBA00022475"/>
    </source>
</evidence>
<sequence length="240" mass="25561">MSSNPPPLLRLEGVNKRFGGHVVLNDVSFSLAPGEIVGLVGPNGSGKTTTINVICGLYRADSGSIVFDGKPVHRVPMHELARIGINRTFQVPKTFRDMTVRENIEVAAYFGHADQRADVNALLRDIDLEAQADKLAGSLTVNQQKLLDLGRALATGPKLLLVDEIGAGLNPAELGGIAELLRKLAQRGIALIVVEHLMAFLGSITQRVIVLGAGRMLFEGSLDAASRHPEVVAAFFGEAA</sequence>
<dbReference type="GO" id="GO:0005886">
    <property type="term" value="C:plasma membrane"/>
    <property type="evidence" value="ECO:0007669"/>
    <property type="project" value="TreeGrafter"/>
</dbReference>
<evidence type="ECO:0000259" key="5">
    <source>
        <dbReference type="PROSITE" id="PS50893"/>
    </source>
</evidence>
<protein>
    <submittedName>
        <fullName evidence="6">Amino acid/amide ABC transporter ATP-binding protein 1, HAAT family (TC 3.A.1.4.-)</fullName>
    </submittedName>
</protein>
<dbReference type="InterPro" id="IPR003439">
    <property type="entry name" value="ABC_transporter-like_ATP-bd"/>
</dbReference>
<keyword evidence="2" id="KW-0472">Membrane</keyword>
<dbReference type="Gene3D" id="3.40.50.300">
    <property type="entry name" value="P-loop containing nucleotide triphosphate hydrolases"/>
    <property type="match status" value="1"/>
</dbReference>
<evidence type="ECO:0000313" key="7">
    <source>
        <dbReference type="Proteomes" id="UP000183649"/>
    </source>
</evidence>
<feature type="domain" description="ABC transporter" evidence="5">
    <location>
        <begin position="9"/>
        <end position="238"/>
    </location>
</feature>
<name>A0A0K6I2Y8_9BURK</name>
<evidence type="ECO:0000256" key="3">
    <source>
        <dbReference type="ARBA" id="ARBA00022741"/>
    </source>
</evidence>
<dbReference type="InterPro" id="IPR027417">
    <property type="entry name" value="P-loop_NTPase"/>
</dbReference>
<dbReference type="GO" id="GO:0016887">
    <property type="term" value="F:ATP hydrolysis activity"/>
    <property type="evidence" value="ECO:0007669"/>
    <property type="project" value="InterPro"/>
</dbReference>
<dbReference type="GO" id="GO:0005524">
    <property type="term" value="F:ATP binding"/>
    <property type="evidence" value="ECO:0007669"/>
    <property type="project" value="UniProtKB-KW"/>
</dbReference>
<evidence type="ECO:0000313" key="6">
    <source>
        <dbReference type="EMBL" id="CUA97428.1"/>
    </source>
</evidence>
<dbReference type="Proteomes" id="UP000183649">
    <property type="component" value="Unassembled WGS sequence"/>
</dbReference>
<keyword evidence="2" id="KW-1003">Cell membrane</keyword>
<keyword evidence="7" id="KW-1185">Reference proteome</keyword>
<dbReference type="InterPro" id="IPR003593">
    <property type="entry name" value="AAA+_ATPase"/>
</dbReference>
<dbReference type="PROSITE" id="PS50893">
    <property type="entry name" value="ABC_TRANSPORTER_2"/>
    <property type="match status" value="1"/>
</dbReference>
<dbReference type="CDD" id="cd03219">
    <property type="entry name" value="ABC_Mj1267_LivG_branched"/>
    <property type="match status" value="1"/>
</dbReference>
<dbReference type="PANTHER" id="PTHR45772:SF8">
    <property type="entry name" value="HIGH-AFFINITY BRANCHED-CHAIN AMINO ACID TRANSPORT ATP-BINDING PROTEIN"/>
    <property type="match status" value="1"/>
</dbReference>
<reference evidence="7" key="1">
    <citation type="submission" date="2015-08" db="EMBL/GenBank/DDBJ databases">
        <authorList>
            <person name="Varghese N."/>
        </authorList>
    </citation>
    <scope>NUCLEOTIDE SEQUENCE [LARGE SCALE GENOMIC DNA]</scope>
    <source>
        <strain evidence="7">DSM 18181</strain>
    </source>
</reference>
<dbReference type="PANTHER" id="PTHR45772">
    <property type="entry name" value="CONSERVED COMPONENT OF ABC TRANSPORTER FOR NATURAL AMINO ACIDS-RELATED"/>
    <property type="match status" value="1"/>
</dbReference>
<organism evidence="6 7">
    <name type="scientific">Thiomonas bhubaneswarensis</name>
    <dbReference type="NCBI Taxonomy" id="339866"/>
    <lineage>
        <taxon>Bacteria</taxon>
        <taxon>Pseudomonadati</taxon>
        <taxon>Pseudomonadota</taxon>
        <taxon>Betaproteobacteria</taxon>
        <taxon>Burkholderiales</taxon>
        <taxon>Thiomonas</taxon>
    </lineage>
</organism>
<keyword evidence="4 6" id="KW-0067">ATP-binding</keyword>
<dbReference type="STRING" id="339866.GCA_001418255_01763"/>
<dbReference type="InterPro" id="IPR051120">
    <property type="entry name" value="ABC_AA/LPS_Transport"/>
</dbReference>
<keyword evidence="1" id="KW-0813">Transport</keyword>
<dbReference type="OrthoDB" id="5291558at2"/>